<dbReference type="InterPro" id="IPR001357">
    <property type="entry name" value="BRCT_dom"/>
</dbReference>
<evidence type="ECO:0000259" key="2">
    <source>
        <dbReference type="PROSITE" id="PS50172"/>
    </source>
</evidence>
<dbReference type="InterPro" id="IPR036420">
    <property type="entry name" value="BRCT_dom_sf"/>
</dbReference>
<proteinExistence type="predicted"/>
<feature type="compositionally biased region" description="Basic and acidic residues" evidence="1">
    <location>
        <begin position="279"/>
        <end position="296"/>
    </location>
</feature>
<evidence type="ECO:0000256" key="1">
    <source>
        <dbReference type="SAM" id="MobiDB-lite"/>
    </source>
</evidence>
<dbReference type="PROSITE" id="PS50172">
    <property type="entry name" value="BRCT"/>
    <property type="match status" value="1"/>
</dbReference>
<dbReference type="EMBL" id="JAGHQL010000035">
    <property type="protein sequence ID" value="KAH0543285.1"/>
    <property type="molecule type" value="Genomic_DNA"/>
</dbReference>
<dbReference type="Gene3D" id="3.40.50.10190">
    <property type="entry name" value="BRCT domain"/>
    <property type="match status" value="1"/>
</dbReference>
<dbReference type="Proteomes" id="UP000698800">
    <property type="component" value="Unassembled WGS sequence"/>
</dbReference>
<gene>
    <name evidence="3" type="ORF">FGG08_002348</name>
</gene>
<dbReference type="SUPFAM" id="SSF52113">
    <property type="entry name" value="BRCT domain"/>
    <property type="match status" value="1"/>
</dbReference>
<organism evidence="3 4">
    <name type="scientific">Glutinoglossum americanum</name>
    <dbReference type="NCBI Taxonomy" id="1670608"/>
    <lineage>
        <taxon>Eukaryota</taxon>
        <taxon>Fungi</taxon>
        <taxon>Dikarya</taxon>
        <taxon>Ascomycota</taxon>
        <taxon>Pezizomycotina</taxon>
        <taxon>Geoglossomycetes</taxon>
        <taxon>Geoglossales</taxon>
        <taxon>Geoglossaceae</taxon>
        <taxon>Glutinoglossum</taxon>
    </lineage>
</organism>
<feature type="compositionally biased region" description="Polar residues" evidence="1">
    <location>
        <begin position="97"/>
        <end position="112"/>
    </location>
</feature>
<feature type="region of interest" description="Disordered" evidence="1">
    <location>
        <begin position="279"/>
        <end position="320"/>
    </location>
</feature>
<accession>A0A9P8ICZ7</accession>
<evidence type="ECO:0000313" key="4">
    <source>
        <dbReference type="Proteomes" id="UP000698800"/>
    </source>
</evidence>
<dbReference type="OrthoDB" id="427711at2759"/>
<comment type="caution">
    <text evidence="3">The sequence shown here is derived from an EMBL/GenBank/DDBJ whole genome shotgun (WGS) entry which is preliminary data.</text>
</comment>
<protein>
    <recommendedName>
        <fullName evidence="2">BRCT domain-containing protein</fullName>
    </recommendedName>
</protein>
<sequence length="320" mass="34158">MPPYRSHIPPAAKPTRNHFDPWNASLTGHQRGENRIGQSLGWRATRTRRLQGQFRGENGEKGKEKEGTKRSVMDMLVGQGAVGEAKVEVEGGGEMSTLATRTSTAGSSNSLSPRDLQRGDPLSFFKPTPHTASPQPKKIFNNLTIHISGSTSPLISDHRLKQLLASHGALIALSPARRTVTHVIIGQPNSVGCGRGAGGGLAAGKIQREITRVRGGGGCGVRFVVVEWALESICNGKRLSEAAYSPLKLTAGRQRSVYGIFNVTKKDVGTALPGWKADEGFSIHDKSNDGGRKDVGLVEMDEEGSGGKENSRRSPSLAVP</sequence>
<feature type="domain" description="BRCT" evidence="2">
    <location>
        <begin position="135"/>
        <end position="246"/>
    </location>
</feature>
<reference evidence="3" key="1">
    <citation type="submission" date="2021-03" db="EMBL/GenBank/DDBJ databases">
        <title>Comparative genomics and phylogenomic investigation of the class Geoglossomycetes provide insights into ecological specialization and systematics.</title>
        <authorList>
            <person name="Melie T."/>
            <person name="Pirro S."/>
            <person name="Miller A.N."/>
            <person name="Quandt A."/>
        </authorList>
    </citation>
    <scope>NUCLEOTIDE SEQUENCE</scope>
    <source>
        <strain evidence="3">GBOQ0MN5Z8</strain>
    </source>
</reference>
<keyword evidence="4" id="KW-1185">Reference proteome</keyword>
<evidence type="ECO:0000313" key="3">
    <source>
        <dbReference type="EMBL" id="KAH0543285.1"/>
    </source>
</evidence>
<name>A0A9P8ICZ7_9PEZI</name>
<feature type="compositionally biased region" description="Basic and acidic residues" evidence="1">
    <location>
        <begin position="57"/>
        <end position="71"/>
    </location>
</feature>
<dbReference type="AlphaFoldDB" id="A0A9P8ICZ7"/>
<feature type="region of interest" description="Disordered" evidence="1">
    <location>
        <begin position="1"/>
        <end position="71"/>
    </location>
</feature>
<feature type="region of interest" description="Disordered" evidence="1">
    <location>
        <begin position="87"/>
        <end position="118"/>
    </location>
</feature>